<evidence type="ECO:0000256" key="1">
    <source>
        <dbReference type="ARBA" id="ARBA00023125"/>
    </source>
</evidence>
<dbReference type="AlphaFoldDB" id="A0A2C4R0X0"/>
<evidence type="ECO:0000313" key="2">
    <source>
        <dbReference type="EMBL" id="PHD71046.1"/>
    </source>
</evidence>
<dbReference type="Gene3D" id="1.10.260.40">
    <property type="entry name" value="lambda repressor-like DNA-binding domains"/>
    <property type="match status" value="1"/>
</dbReference>
<dbReference type="GO" id="GO:0003677">
    <property type="term" value="F:DNA binding"/>
    <property type="evidence" value="ECO:0007669"/>
    <property type="project" value="UniProtKB-KW"/>
</dbReference>
<dbReference type="InterPro" id="IPR001387">
    <property type="entry name" value="Cro/C1-type_HTH"/>
</dbReference>
<dbReference type="PANTHER" id="PTHR46558">
    <property type="entry name" value="TRACRIPTIONAL REGULATORY PROTEIN-RELATED-RELATED"/>
    <property type="match status" value="1"/>
</dbReference>
<dbReference type="CDD" id="cd00093">
    <property type="entry name" value="HTH_XRE"/>
    <property type="match status" value="1"/>
</dbReference>
<comment type="caution">
    <text evidence="2">The sequence shown here is derived from an EMBL/GenBank/DDBJ whole genome shotgun (WGS) entry which is preliminary data.</text>
</comment>
<dbReference type="RefSeq" id="WP_100062174.1">
    <property type="nucleotide sequence ID" value="NZ_NUSQ01000043.1"/>
</dbReference>
<name>A0A2C4R0X0_9BACI</name>
<keyword evidence="1" id="KW-0238">DNA-binding</keyword>
<reference evidence="2 3" key="1">
    <citation type="submission" date="2017-09" db="EMBL/GenBank/DDBJ databases">
        <title>Large-scale bioinformatics analysis of Bacillus genomes uncovers conserved roles of natural products in bacterial physiology.</title>
        <authorList>
            <consortium name="Agbiome Team Llc"/>
            <person name="Bleich R.M."/>
            <person name="Grubbs K.J."/>
            <person name="Santa Maria K.C."/>
            <person name="Allen S.E."/>
            <person name="Farag S."/>
            <person name="Shank E.A."/>
            <person name="Bowers A."/>
        </authorList>
    </citation>
    <scope>NUCLEOTIDE SEQUENCE [LARGE SCALE GENOMIC DNA]</scope>
    <source>
        <strain evidence="2 3">AFS044250</strain>
    </source>
</reference>
<dbReference type="InterPro" id="IPR010982">
    <property type="entry name" value="Lambda_DNA-bd_dom_sf"/>
</dbReference>
<gene>
    <name evidence="2" type="ORF">COF40_09765</name>
</gene>
<dbReference type="SUPFAM" id="SSF47413">
    <property type="entry name" value="lambda repressor-like DNA-binding domains"/>
    <property type="match status" value="1"/>
</dbReference>
<evidence type="ECO:0000313" key="3">
    <source>
        <dbReference type="Proteomes" id="UP000225997"/>
    </source>
</evidence>
<organism evidence="2 3">
    <name type="scientific">Bacillus toyonensis</name>
    <dbReference type="NCBI Taxonomy" id="155322"/>
    <lineage>
        <taxon>Bacteria</taxon>
        <taxon>Bacillati</taxon>
        <taxon>Bacillota</taxon>
        <taxon>Bacilli</taxon>
        <taxon>Bacillales</taxon>
        <taxon>Bacillaceae</taxon>
        <taxon>Bacillus</taxon>
        <taxon>Bacillus cereus group</taxon>
    </lineage>
</organism>
<accession>A0A2C4R0X0</accession>
<dbReference type="EMBL" id="NUSQ01000043">
    <property type="protein sequence ID" value="PHD71046.1"/>
    <property type="molecule type" value="Genomic_DNA"/>
</dbReference>
<dbReference type="SMART" id="SM00530">
    <property type="entry name" value="HTH_XRE"/>
    <property type="match status" value="1"/>
</dbReference>
<dbReference type="Pfam" id="PF01381">
    <property type="entry name" value="HTH_3"/>
    <property type="match status" value="1"/>
</dbReference>
<proteinExistence type="predicted"/>
<protein>
    <submittedName>
        <fullName evidence="2">MerR family transcriptional regulator</fullName>
    </submittedName>
</protein>
<dbReference type="PANTHER" id="PTHR46558:SF11">
    <property type="entry name" value="HTH-TYPE TRANSCRIPTIONAL REGULATOR XRE"/>
    <property type="match status" value="1"/>
</dbReference>
<dbReference type="PROSITE" id="PS50943">
    <property type="entry name" value="HTH_CROC1"/>
    <property type="match status" value="1"/>
</dbReference>
<dbReference type="Proteomes" id="UP000225997">
    <property type="component" value="Unassembled WGS sequence"/>
</dbReference>
<sequence>MVTLGDRIKFIRTKKNISQQELADILNVNRSAISLYETNRKSPSRENTYKIATVLGVSIDYLLGLQTEPSFQTENIHSETAQLMKRLDNMPSETKQTIINLIDDLLKIHEKSHD</sequence>